<dbReference type="OrthoDB" id="10374575at2759"/>
<comment type="caution">
    <text evidence="1">The sequence shown here is derived from an EMBL/GenBank/DDBJ whole genome shotgun (WGS) entry which is preliminary data.</text>
</comment>
<dbReference type="InterPro" id="IPR036034">
    <property type="entry name" value="PDZ_sf"/>
</dbReference>
<dbReference type="EMBL" id="VIIS01001604">
    <property type="protein sequence ID" value="KAF0295672.1"/>
    <property type="molecule type" value="Genomic_DNA"/>
</dbReference>
<dbReference type="AlphaFoldDB" id="A0A6A4VXS3"/>
<accession>A0A6A4VXS3</accession>
<gene>
    <name evidence="1" type="ORF">FJT64_006850</name>
</gene>
<evidence type="ECO:0008006" key="3">
    <source>
        <dbReference type="Google" id="ProtNLM"/>
    </source>
</evidence>
<keyword evidence="2" id="KW-1185">Reference proteome</keyword>
<name>A0A6A4VXS3_AMPAM</name>
<dbReference type="SUPFAM" id="SSF50156">
    <property type="entry name" value="PDZ domain-like"/>
    <property type="match status" value="1"/>
</dbReference>
<evidence type="ECO:0000313" key="2">
    <source>
        <dbReference type="Proteomes" id="UP000440578"/>
    </source>
</evidence>
<dbReference type="Proteomes" id="UP000440578">
    <property type="component" value="Unassembled WGS sequence"/>
</dbReference>
<proteinExistence type="predicted"/>
<sequence length="333" mass="36500">MARPRLSSLDDLVVNVATITIGDEATDEDLFTDDAEHEDAIVIVDQLEGMGTETESSPSGQPHRNDAKAALVRKNSSQRRIQQIRIRGKVVWEVRLTEPAHCADPSQALGLGLFIATDTAGQHTVYKADSLVSSSQLQLRARDRLLEVNGVPVSGWGHAALASFFLSIPLAPTRTPGCRGTSRANFWQPFSMLVERTRRPGSRTAEQAVHFTRILRARLSYTASKRRDGTVFRVHRYRTHDPYSVPTWILETPDGQFVSSCGGTASCVSVTVADARCLFSRPAGADGRVTLETLTAGHIGQYLNVENRAVLVRPAETGPEAVFQLHQVHQPDV</sequence>
<reference evidence="1 2" key="1">
    <citation type="submission" date="2019-07" db="EMBL/GenBank/DDBJ databases">
        <title>Draft genome assembly of a fouling barnacle, Amphibalanus amphitrite (Darwin, 1854): The first reference genome for Thecostraca.</title>
        <authorList>
            <person name="Kim W."/>
        </authorList>
    </citation>
    <scope>NUCLEOTIDE SEQUENCE [LARGE SCALE GENOMIC DNA]</scope>
    <source>
        <strain evidence="1">SNU_AA5</strain>
        <tissue evidence="1">Soma without cirri and trophi</tissue>
    </source>
</reference>
<organism evidence="1 2">
    <name type="scientific">Amphibalanus amphitrite</name>
    <name type="common">Striped barnacle</name>
    <name type="synonym">Balanus amphitrite</name>
    <dbReference type="NCBI Taxonomy" id="1232801"/>
    <lineage>
        <taxon>Eukaryota</taxon>
        <taxon>Metazoa</taxon>
        <taxon>Ecdysozoa</taxon>
        <taxon>Arthropoda</taxon>
        <taxon>Crustacea</taxon>
        <taxon>Multicrustacea</taxon>
        <taxon>Cirripedia</taxon>
        <taxon>Thoracica</taxon>
        <taxon>Thoracicalcarea</taxon>
        <taxon>Balanomorpha</taxon>
        <taxon>Balanoidea</taxon>
        <taxon>Balanidae</taxon>
        <taxon>Amphibalaninae</taxon>
        <taxon>Amphibalanus</taxon>
    </lineage>
</organism>
<evidence type="ECO:0000313" key="1">
    <source>
        <dbReference type="EMBL" id="KAF0295672.1"/>
    </source>
</evidence>
<protein>
    <recommendedName>
        <fullName evidence="3">PDZ domain-containing protein</fullName>
    </recommendedName>
</protein>